<sequence length="69" mass="7573">MGSSESVFPGLKGNNQQRAQQAQKLLDDILNNPNSTVIKLGREGIKVEHPNGMQALFNKDGSFSGFQER</sequence>
<proteinExistence type="predicted"/>
<dbReference type="Proteomes" id="UP000009230">
    <property type="component" value="Chromosome"/>
</dbReference>
<gene>
    <name evidence="2" type="ordered locus">Mar181_0881</name>
</gene>
<name>F6CSU5_MARPP</name>
<evidence type="ECO:0000256" key="1">
    <source>
        <dbReference type="SAM" id="MobiDB-lite"/>
    </source>
</evidence>
<accession>F6CSU5</accession>
<dbReference type="RefSeq" id="WP_013795411.1">
    <property type="nucleotide sequence ID" value="NC_015559.1"/>
</dbReference>
<dbReference type="STRING" id="491952.Mar181_0881"/>
<keyword evidence="3" id="KW-1185">Reference proteome</keyword>
<feature type="region of interest" description="Disordered" evidence="1">
    <location>
        <begin position="1"/>
        <end position="20"/>
    </location>
</feature>
<dbReference type="KEGG" id="mpc:Mar181_0881"/>
<protein>
    <submittedName>
        <fullName evidence="2">Rhs family carbohydrate-binding protein</fullName>
    </submittedName>
</protein>
<dbReference type="AlphaFoldDB" id="F6CSU5"/>
<reference evidence="2 3" key="1">
    <citation type="journal article" date="2012" name="Stand. Genomic Sci.">
        <title>Complete genome sequence of Marinomonas posidonica type strain (IVIA-Po-181(T)).</title>
        <authorList>
            <person name="Lucas-Elio P."/>
            <person name="Goodwin L."/>
            <person name="Woyke T."/>
            <person name="Pitluck S."/>
            <person name="Nolan M."/>
            <person name="Kyrpides N.C."/>
            <person name="Detter J.C."/>
            <person name="Copeland A."/>
            <person name="Lu M."/>
            <person name="Bruce D."/>
            <person name="Detter C."/>
            <person name="Tapia R."/>
            <person name="Han S."/>
            <person name="Land M.L."/>
            <person name="Ivanova N."/>
            <person name="Mikhailova N."/>
            <person name="Johnston A.W."/>
            <person name="Sanchez-Amat A."/>
        </authorList>
    </citation>
    <scope>NUCLEOTIDE SEQUENCE [LARGE SCALE GENOMIC DNA]</scope>
    <source>
        <strain evidence="3">CECT 7376 / NCIMB 14433 / IVIA-Po-181</strain>
    </source>
</reference>
<evidence type="ECO:0000313" key="3">
    <source>
        <dbReference type="Proteomes" id="UP000009230"/>
    </source>
</evidence>
<evidence type="ECO:0000313" key="2">
    <source>
        <dbReference type="EMBL" id="AEF53935.1"/>
    </source>
</evidence>
<dbReference type="OrthoDB" id="6956214at2"/>
<dbReference type="HOGENOM" id="CLU_2771042_0_0_6"/>
<dbReference type="EMBL" id="CP002771">
    <property type="protein sequence ID" value="AEF53935.1"/>
    <property type="molecule type" value="Genomic_DNA"/>
</dbReference>
<organism evidence="2 3">
    <name type="scientific">Marinomonas posidonica (strain CECT 7376 / NCIMB 14433 / IVIA-Po-181)</name>
    <dbReference type="NCBI Taxonomy" id="491952"/>
    <lineage>
        <taxon>Bacteria</taxon>
        <taxon>Pseudomonadati</taxon>
        <taxon>Pseudomonadota</taxon>
        <taxon>Gammaproteobacteria</taxon>
        <taxon>Oceanospirillales</taxon>
        <taxon>Oceanospirillaceae</taxon>
        <taxon>Marinomonas</taxon>
    </lineage>
</organism>